<dbReference type="OrthoDB" id="4256927at2"/>
<dbReference type="EMBL" id="VFPQ01000002">
    <property type="protein sequence ID" value="TQM72637.1"/>
    <property type="molecule type" value="Genomic_DNA"/>
</dbReference>
<dbReference type="GO" id="GO:0005840">
    <property type="term" value="C:ribosome"/>
    <property type="evidence" value="ECO:0007669"/>
    <property type="project" value="UniProtKB-KW"/>
</dbReference>
<dbReference type="PROSITE" id="PS51186">
    <property type="entry name" value="GNAT"/>
    <property type="match status" value="1"/>
</dbReference>
<dbReference type="Pfam" id="PF00583">
    <property type="entry name" value="Acetyltransf_1"/>
    <property type="match status" value="1"/>
</dbReference>
<proteinExistence type="predicted"/>
<keyword evidence="2" id="KW-0689">Ribosomal protein</keyword>
<comment type="caution">
    <text evidence="2">The sequence shown here is derived from an EMBL/GenBank/DDBJ whole genome shotgun (WGS) entry which is preliminary data.</text>
</comment>
<feature type="domain" description="N-acetyltransferase" evidence="1">
    <location>
        <begin position="26"/>
        <end position="199"/>
    </location>
</feature>
<evidence type="ECO:0000313" key="3">
    <source>
        <dbReference type="Proteomes" id="UP000319213"/>
    </source>
</evidence>
<protein>
    <submittedName>
        <fullName evidence="2">Ribosomal protein S18 acetylase RimI-like enzyme</fullName>
    </submittedName>
</protein>
<dbReference type="Gene3D" id="3.40.630.30">
    <property type="match status" value="1"/>
</dbReference>
<dbReference type="SUPFAM" id="SSF55729">
    <property type="entry name" value="Acyl-CoA N-acyltransferases (Nat)"/>
    <property type="match status" value="1"/>
</dbReference>
<accession>A0A543IPY4</accession>
<keyword evidence="3" id="KW-1185">Reference proteome</keyword>
<dbReference type="Proteomes" id="UP000319213">
    <property type="component" value="Unassembled WGS sequence"/>
</dbReference>
<evidence type="ECO:0000313" key="2">
    <source>
        <dbReference type="EMBL" id="TQM72637.1"/>
    </source>
</evidence>
<evidence type="ECO:0000259" key="1">
    <source>
        <dbReference type="PROSITE" id="PS51186"/>
    </source>
</evidence>
<dbReference type="InterPro" id="IPR016181">
    <property type="entry name" value="Acyl_CoA_acyltransferase"/>
</dbReference>
<dbReference type="GO" id="GO:0016747">
    <property type="term" value="F:acyltransferase activity, transferring groups other than amino-acyl groups"/>
    <property type="evidence" value="ECO:0007669"/>
    <property type="project" value="InterPro"/>
</dbReference>
<organism evidence="2 3">
    <name type="scientific">Thermopolyspora flexuosa</name>
    <dbReference type="NCBI Taxonomy" id="103836"/>
    <lineage>
        <taxon>Bacteria</taxon>
        <taxon>Bacillati</taxon>
        <taxon>Actinomycetota</taxon>
        <taxon>Actinomycetes</taxon>
        <taxon>Streptosporangiales</taxon>
        <taxon>Streptosporangiaceae</taxon>
        <taxon>Thermopolyspora</taxon>
    </lineage>
</organism>
<dbReference type="InterPro" id="IPR000182">
    <property type="entry name" value="GNAT_dom"/>
</dbReference>
<dbReference type="RefSeq" id="WP_142262172.1">
    <property type="nucleotide sequence ID" value="NZ_BMPV01000002.1"/>
</dbReference>
<reference evidence="2 3" key="1">
    <citation type="submission" date="2019-06" db="EMBL/GenBank/DDBJ databases">
        <title>Sequencing the genomes of 1000 actinobacteria strains.</title>
        <authorList>
            <person name="Klenk H.-P."/>
        </authorList>
    </citation>
    <scope>NUCLEOTIDE SEQUENCE [LARGE SCALE GENOMIC DNA]</scope>
    <source>
        <strain evidence="2 3">DSM 43186</strain>
    </source>
</reference>
<keyword evidence="2" id="KW-0687">Ribonucleoprotein</keyword>
<dbReference type="AlphaFoldDB" id="A0A543IPY4"/>
<name>A0A543IPY4_9ACTN</name>
<gene>
    <name evidence="2" type="ORF">FHX40_4790</name>
</gene>
<sequence length="199" mass="21901">MQRTQVLRPHAPACLASRPPAATAAVEIRPARPDDAERVRDFLTRLSPDTRALRFFTGIGRPTPALVRALVTRDDRRDVLLAVRRTPYGDEVVGHAMSCHVVPPGGTGEGDGAARPVAEIGIVVADDWQGRGIGERMLRRLLLRAAARGATEAVMDVLAENHRLLRAIRRRWPDAIMRMSYGTVEVRTRLTARGTSFAE</sequence>